<name>A0A5D0WHE6_9FIRM</name>
<evidence type="ECO:0000256" key="1">
    <source>
        <dbReference type="ARBA" id="ARBA00023125"/>
    </source>
</evidence>
<feature type="domain" description="HTH tetR-type" evidence="3">
    <location>
        <begin position="1"/>
        <end position="61"/>
    </location>
</feature>
<evidence type="ECO:0000259" key="3">
    <source>
        <dbReference type="PROSITE" id="PS50977"/>
    </source>
</evidence>
<proteinExistence type="predicted"/>
<dbReference type="Proteomes" id="UP000322619">
    <property type="component" value="Unassembled WGS sequence"/>
</dbReference>
<evidence type="ECO:0000313" key="5">
    <source>
        <dbReference type="Proteomes" id="UP000322619"/>
    </source>
</evidence>
<reference evidence="4 5" key="1">
    <citation type="submission" date="2019-08" db="EMBL/GenBank/DDBJ databases">
        <title>Isolation and enrichment of carboxydotrophic bacteria from anaerobic sludge for the production of bio-based chemicals from syngas.</title>
        <authorList>
            <person name="Antares A.L."/>
            <person name="Moreira J."/>
            <person name="Diender M."/>
            <person name="Parshina S.N."/>
            <person name="Stams A.J.M."/>
            <person name="Alves M."/>
            <person name="Alves J.I."/>
            <person name="Sousa D.Z."/>
        </authorList>
    </citation>
    <scope>NUCLEOTIDE SEQUENCE [LARGE SCALE GENOMIC DNA]</scope>
    <source>
        <strain evidence="4 5">JM</strain>
    </source>
</reference>
<evidence type="ECO:0000313" key="4">
    <source>
        <dbReference type="EMBL" id="TYC83637.1"/>
    </source>
</evidence>
<feature type="DNA-binding region" description="H-T-H motif" evidence="2">
    <location>
        <begin position="24"/>
        <end position="43"/>
    </location>
</feature>
<organism evidence="4 5">
    <name type="scientific">Acetobacterium wieringae</name>
    <dbReference type="NCBI Taxonomy" id="52694"/>
    <lineage>
        <taxon>Bacteria</taxon>
        <taxon>Bacillati</taxon>
        <taxon>Bacillota</taxon>
        <taxon>Clostridia</taxon>
        <taxon>Eubacteriales</taxon>
        <taxon>Eubacteriaceae</taxon>
        <taxon>Acetobacterium</taxon>
    </lineage>
</organism>
<dbReference type="PROSITE" id="PS50977">
    <property type="entry name" value="HTH_TETR_2"/>
    <property type="match status" value="1"/>
</dbReference>
<dbReference type="EMBL" id="VSLA01000029">
    <property type="protein sequence ID" value="TYC83637.1"/>
    <property type="molecule type" value="Genomic_DNA"/>
</dbReference>
<gene>
    <name evidence="4" type="ORF">FXB42_15395</name>
</gene>
<keyword evidence="1 2" id="KW-0238">DNA-binding</keyword>
<dbReference type="InterPro" id="IPR001647">
    <property type="entry name" value="HTH_TetR"/>
</dbReference>
<accession>A0A5D0WHE6</accession>
<comment type="caution">
    <text evidence="4">The sequence shown here is derived from an EMBL/GenBank/DDBJ whole genome shotgun (WGS) entry which is preliminary data.</text>
</comment>
<dbReference type="Pfam" id="PF00440">
    <property type="entry name" value="TetR_N"/>
    <property type="match status" value="1"/>
</dbReference>
<dbReference type="AlphaFoldDB" id="A0A5D0WHE6"/>
<evidence type="ECO:0000256" key="2">
    <source>
        <dbReference type="PROSITE-ProRule" id="PRU00335"/>
    </source>
</evidence>
<dbReference type="RefSeq" id="WP_148638567.1">
    <property type="nucleotide sequence ID" value="NZ_JAYFRG010000044.1"/>
</dbReference>
<sequence length="209" mass="24618">MNTKDLIFHTAKRLFYNNGFHDTTARALAKACGIVHSNLFYHYDSMNDIALQIMQEFVETSRKIVLECEDDLTPIELYISYTIVDIYYMYYDRKFAELCFEIPEILSDAIYDNAVKEIFPELNLASGSEDKQRIYAYLDLQAVITTQIKTTSLVKNRNLNLNINQVIEYILQLKKRIWNIDDKTFNHARQRSEQIVRAVDYSKLNIFIQ</sequence>
<dbReference type="Gene3D" id="1.10.357.10">
    <property type="entry name" value="Tetracycline Repressor, domain 2"/>
    <property type="match status" value="1"/>
</dbReference>
<dbReference type="SUPFAM" id="SSF46689">
    <property type="entry name" value="Homeodomain-like"/>
    <property type="match status" value="1"/>
</dbReference>
<protein>
    <submittedName>
        <fullName evidence="4">TetR/AcrR family transcriptional regulator</fullName>
    </submittedName>
</protein>
<dbReference type="InterPro" id="IPR009057">
    <property type="entry name" value="Homeodomain-like_sf"/>
</dbReference>
<dbReference type="GO" id="GO:0003677">
    <property type="term" value="F:DNA binding"/>
    <property type="evidence" value="ECO:0007669"/>
    <property type="project" value="UniProtKB-UniRule"/>
</dbReference>